<name>A0AAW0Q2Y1_9PEZI</name>
<gene>
    <name evidence="2" type="ORF">PG999_014807</name>
</gene>
<feature type="region of interest" description="Disordered" evidence="1">
    <location>
        <begin position="75"/>
        <end position="103"/>
    </location>
</feature>
<dbReference type="Proteomes" id="UP001392437">
    <property type="component" value="Unassembled WGS sequence"/>
</dbReference>
<feature type="region of interest" description="Disordered" evidence="1">
    <location>
        <begin position="1"/>
        <end position="48"/>
    </location>
</feature>
<dbReference type="AlphaFoldDB" id="A0AAW0Q2Y1"/>
<feature type="compositionally biased region" description="Basic residues" evidence="1">
    <location>
        <begin position="86"/>
        <end position="100"/>
    </location>
</feature>
<sequence length="135" mass="15933">MSYGPQFYWKSEKPRDRSIQAKRQPLFARDDHSFHHKEKRGRPVGRRELSEKHYSAAIHYVFFFGANPHLDNMLGIPPQRPYPKLPAHRSHYHHNRKGQRRWLQDETSYNADDLMSGVATTSTNYSVSKPPKLYV</sequence>
<proteinExistence type="predicted"/>
<organism evidence="2 3">
    <name type="scientific">Apiospora kogelbergensis</name>
    <dbReference type="NCBI Taxonomy" id="1337665"/>
    <lineage>
        <taxon>Eukaryota</taxon>
        <taxon>Fungi</taxon>
        <taxon>Dikarya</taxon>
        <taxon>Ascomycota</taxon>
        <taxon>Pezizomycotina</taxon>
        <taxon>Sordariomycetes</taxon>
        <taxon>Xylariomycetidae</taxon>
        <taxon>Amphisphaeriales</taxon>
        <taxon>Apiosporaceae</taxon>
        <taxon>Apiospora</taxon>
    </lineage>
</organism>
<evidence type="ECO:0000256" key="1">
    <source>
        <dbReference type="SAM" id="MobiDB-lite"/>
    </source>
</evidence>
<evidence type="ECO:0000313" key="3">
    <source>
        <dbReference type="Proteomes" id="UP001392437"/>
    </source>
</evidence>
<reference evidence="2 3" key="1">
    <citation type="submission" date="2023-01" db="EMBL/GenBank/DDBJ databases">
        <title>Analysis of 21 Apiospora genomes using comparative genomics revels a genus with tremendous synthesis potential of carbohydrate active enzymes and secondary metabolites.</title>
        <authorList>
            <person name="Sorensen T."/>
        </authorList>
    </citation>
    <scope>NUCLEOTIDE SEQUENCE [LARGE SCALE GENOMIC DNA]</scope>
    <source>
        <strain evidence="2 3">CBS 117206</strain>
    </source>
</reference>
<accession>A0AAW0Q2Y1</accession>
<protein>
    <submittedName>
        <fullName evidence="2">Uncharacterized protein</fullName>
    </submittedName>
</protein>
<dbReference type="EMBL" id="JAQQWP010000013">
    <property type="protein sequence ID" value="KAK8092608.1"/>
    <property type="molecule type" value="Genomic_DNA"/>
</dbReference>
<feature type="compositionally biased region" description="Basic residues" evidence="1">
    <location>
        <begin position="34"/>
        <end position="44"/>
    </location>
</feature>
<evidence type="ECO:0000313" key="2">
    <source>
        <dbReference type="EMBL" id="KAK8092608.1"/>
    </source>
</evidence>
<keyword evidence="3" id="KW-1185">Reference proteome</keyword>
<feature type="compositionally biased region" description="Basic and acidic residues" evidence="1">
    <location>
        <begin position="10"/>
        <end position="19"/>
    </location>
</feature>
<comment type="caution">
    <text evidence="2">The sequence shown here is derived from an EMBL/GenBank/DDBJ whole genome shotgun (WGS) entry which is preliminary data.</text>
</comment>